<dbReference type="EMBL" id="BARW01001025">
    <property type="protein sequence ID" value="GAI71729.1"/>
    <property type="molecule type" value="Genomic_DNA"/>
</dbReference>
<reference evidence="1" key="1">
    <citation type="journal article" date="2014" name="Front. Microbiol.">
        <title>High frequency of phylogenetically diverse reductive dehalogenase-homologous genes in deep subseafloor sedimentary metagenomes.</title>
        <authorList>
            <person name="Kawai M."/>
            <person name="Futagami T."/>
            <person name="Toyoda A."/>
            <person name="Takaki Y."/>
            <person name="Nishi S."/>
            <person name="Hori S."/>
            <person name="Arai W."/>
            <person name="Tsubouchi T."/>
            <person name="Morono Y."/>
            <person name="Uchiyama I."/>
            <person name="Ito T."/>
            <person name="Fujiyama A."/>
            <person name="Inagaki F."/>
            <person name="Takami H."/>
        </authorList>
    </citation>
    <scope>NUCLEOTIDE SEQUENCE</scope>
    <source>
        <strain evidence="1">Expedition CK06-06</strain>
    </source>
</reference>
<name>X1SV78_9ZZZZ</name>
<protein>
    <submittedName>
        <fullName evidence="1">Uncharacterized protein</fullName>
    </submittedName>
</protein>
<proteinExistence type="predicted"/>
<comment type="caution">
    <text evidence="1">The sequence shown here is derived from an EMBL/GenBank/DDBJ whole genome shotgun (WGS) entry which is preliminary data.</text>
</comment>
<feature type="non-terminal residue" evidence="1">
    <location>
        <position position="117"/>
    </location>
</feature>
<accession>X1SV78</accession>
<organism evidence="1">
    <name type="scientific">marine sediment metagenome</name>
    <dbReference type="NCBI Taxonomy" id="412755"/>
    <lineage>
        <taxon>unclassified sequences</taxon>
        <taxon>metagenomes</taxon>
        <taxon>ecological metagenomes</taxon>
    </lineage>
</organism>
<evidence type="ECO:0000313" key="1">
    <source>
        <dbReference type="EMBL" id="GAI71729.1"/>
    </source>
</evidence>
<gene>
    <name evidence="1" type="ORF">S12H4_03583</name>
</gene>
<sequence length="117" mass="13478">MQFLLLFLTIFSILTFYSVISWCARNVGKGKTLYGTYKALWFRTFSNGTIYANFHLFGIDNFVYTPIGVLPFDTIMKSKESMIILDDCYSLKNLLDGFILIIASLSRKKGLHIYFTT</sequence>
<dbReference type="AlphaFoldDB" id="X1SV78"/>